<proteinExistence type="predicted"/>
<accession>A0ABY7R5D7</accession>
<protein>
    <submittedName>
        <fullName evidence="5">Non-ribosomal peptide synthase/polyketide synthase</fullName>
    </submittedName>
</protein>
<dbReference type="InterPro" id="IPR001031">
    <property type="entry name" value="Thioesterase"/>
</dbReference>
<dbReference type="NCBIfam" id="TIGR01733">
    <property type="entry name" value="AA-adenyl-dom"/>
    <property type="match status" value="4"/>
</dbReference>
<dbReference type="Pfam" id="PF00975">
    <property type="entry name" value="Thioesterase"/>
    <property type="match status" value="1"/>
</dbReference>
<dbReference type="NCBIfam" id="NF003417">
    <property type="entry name" value="PRK04813.1"/>
    <property type="match status" value="4"/>
</dbReference>
<reference evidence="5 6" key="1">
    <citation type="journal article" date="2020" name="Front. Microbiol.">
        <title>Toward Biorecycling: Isolation of a Soil Bacterium That Grows on a Polyurethane Oligomer and Monomer.</title>
        <authorList>
            <person name="Espinosa M.J.C."/>
            <person name="Blanco A.C."/>
            <person name="Schmidgall T."/>
            <person name="Atanasoff-Kardjalieff A.K."/>
            <person name="Kappelmeyer U."/>
            <person name="Tischler D."/>
            <person name="Pieper D.H."/>
            <person name="Heipieper H.J."/>
            <person name="Eberlein C."/>
        </authorList>
    </citation>
    <scope>NUCLEOTIDE SEQUENCE [LARGE SCALE GENOMIC DNA]</scope>
    <source>
        <strain evidence="5 6">TDA1</strain>
    </source>
</reference>
<evidence type="ECO:0000256" key="1">
    <source>
        <dbReference type="ARBA" id="ARBA00001957"/>
    </source>
</evidence>
<evidence type="ECO:0000313" key="5">
    <source>
        <dbReference type="EMBL" id="WCH98983.1"/>
    </source>
</evidence>
<evidence type="ECO:0000256" key="3">
    <source>
        <dbReference type="ARBA" id="ARBA00022553"/>
    </source>
</evidence>
<sequence length="5882" mass="649628">MELVKRFIGLPLPQRKLFLEKLASKGMSLAQLPIPQSRGDFDQVPLSFAQQRQWFLWQLEPQSSAYNIPAALKFTGALDIAALQRSFESLIARHETLRTTFRLEGEQTVQVIHPHMPFELVVEAVEATAPSGVCASLEDEAQQPFDLEHGPLMRAKLLQLGAQEHVLTLTLHHIVADGWSLPVMVDDLVRLYEGYSQGRDVLLPTLPIQYADYAIWQRAWMQAGEQDRQLAYWKEQLGDQQPVLELPTDRPRPAVYSQQGARLEIPLGGELVGSLKQLAQQQGVTPFMLLLASFQTLLHRYSGQADIRVGVPIANRNRAETERLAGFFVNTQVLRAEFELSTTFTELLEQVRKRALGAQAHQDLPFEQLVEALQPERSLSHSPLFQVMYNHQTETKKGEGRNLPGLVMEEIASDSHVAKFDLALDTFEHEAGISAALTYATDLFDTATVERMAGHWLNLLVSIAGQPHQPVAGLAMLSPHEQQLVIKDWNSTQADYPAERSLHQLFEAQVKVSPDAPALLFGEQVLSYTALNQRANQLAHRLREQGVGPDVLVGIAMERSPEMVVGLLAILKAGGAYLPLDPEYPQDRIEYMLEDSQSILLLSQSHLLARMPEAFHARTLLLDQLSLEGYPVTDPVCMTEPGNLAYSIYTSGSTGKPKGVLIEHRNVTALIGWALTVYSQQDLCGVLASTSICFDLSVWELFVTLSAGGYAVLAANALELPHLAAKDRVRLVNTVPSAIKMLLETGELPATVRTINLAGEALKQSLVDELYATGHVQQVYDLYGPSEDTTYSTFTLRCANGRANIGRPIANSAVYLLSEAVAPVPVGVNGELYMAGAGLARGYLGRPGLTAERFIPDPFDEQGGGRMYRTGDLARYQDNGLIEYAGRIDHQVKIRGFRIELGEIESRLQAQEAVREAVLLAQDGPTGKQLVGYVVPADETVMATLARQSALRDALRGQLKQTLPEYMVPAQLVFLEALPLTPNGKLDRKALPQPDISLFQVEYLEPRTELERDIAAVWAGVLKLDKVGLTDNFFELGGDSIISLQVVSRARQAGIHFTPKQLFQYQTVQGLASVARCADNVVIDQGAVTGTTPLTPVQHWFFDQAMAQPHHWNQSVLLAPSVSIDPQHLATALQRVLQQHDALRLGFDQADGQWQGTFNEVDTQGILWDRSFSDMDSLLHAAGEAQRSFALGGPLVRVLLGTLPQGEQRLLLVVHHLVVDGVSWRVLLEDLQQAYLAASAGQPAELPAKTSAYKAWAERLQAYAKSADLAQELTYWHAQLQHADDDLPRDHQQGGNQVSHAAYASTHLDAEWTRKLLHEAPMAYRTQINDLLLAALARVVARWTGRSNVLVRLEGHGREDVFDDLDLTRTVGWFTSIYPVSLSAQAQLDSSIKVIKEQLRAVPNKGIGYGLLRYLGSDDSRQVLDNLPQGEIVFNYLGQFDGSFQEEGSVFTPAKEYGGANQSDDAPLGSLLALNGQVYAGELKMGWTFSRELFNESTIQRLADEYAEELKALITHCCQRTNRGITPSDFPLACLSQAQLDSLPVPAADIADIYPLAPMQQGMLFHTLYEQAAGNYINQLRVDVDGLDVERFRQAWLGALGAHDILRTSFVWQGDLDQAVQIVHKHVELPFKEHDWRNQATEDHALEALAERERQRGFVLDAAPLLRLVLVRTAENRHHLICTHHHILMDGWSTSRLLGEVLQRYVGHHLPAQTMHYRDYIAWLKRQDAGAAETFWKAQLAELQEPTRLLRATRMSPPASASGYDAHHQVFDRAQTLSIEAFARANRVTVNTLVQSAWLLLLQRYTGQASVAFGATVAGRPADLPGVEEQIGLFINTLPVVGTPRAEQTVADWISQVQAGNLAVREYEHTPLNEVQRWVGLGGESLFDNVLVFENYPVSEALQQGAPQGLRFGEVANREQTNYPLTVLVNLGSTLSIQYSYDQALWANPAICQVAEHFQNLLHALVLDATRVIGDLPLMGAQEQALVIKDWNHSQKSFPSDRTLHQLIEAQVEASPHAPALSFGEQTLSYDELNRRANQLAHKLRELGVGPDSLVGIAVERSLEMVVGLLGILKAGGAYVPLDPQSPQDRLSYLLEDSGIDLLLTQGHLREALPIPAGIHCVNLGDASLADYSEANPQVAVSPHNLAYVIYTSGSTGKPKGALLAHHNVVRLFAATQDWFQFDASDVWTVFHSYAFDFSVWELYGALLYGGKAVIVPQDVARSSQDFHALLVSEKVTVLNQTPSAFQQLIPIACEAAQAGNQLALRHVVFGGEALDVSSLKPWFEVFGDAHPRMINMYGITETTVHVTYRPICRDDLKNVGSSPIGEAIPDLTWYLLDDALNPIVPGSQGELMIGQDGLARGYHGRPALTAERFVPNPFDTQGGRLYRSGDLARYCGDGVIEYLGRIDHQVKIRGFRIELGEIEARLQDQVAVRQGVVLAQDGPSGKQLVGYVVPADSAVLESFTAQALLRDALRETLKASLPEYMVPAHVLFLASLPLTGNGKLDRKALPQADASLLQGEYVAPQSALEQQIAGIWADVLRLDKVGLNDNFFELGGDSIVSLQVVSRARQQDIQFTPKDLFQNQTVQALAAVAQRSTSTAIDQGAVIGATALLPIQHWFFNADIPQRHHWNQSVLLMPHETLAPEPLNKALQAVVAHHDALRLRFEQGNDGWQGSFSDAMCEVLWCRKVDDAQALQHLAVEAQRSLDLQQGPLLRAVLAELADGTQRLLLVIHHLVVDGVSWRVLLEDLQQAYQAQQAGHPLKLQAKTSSFKNWVEHLQGYATSDSLRSELSYWQAQLQGTSDELPCDYPHGSNLERDSASVSIRLDRELTRQLLQEAPAAYRTQINDLLLTALARVIGRWTGRSDVLVRLEGHGREDLFDGVDLSRTVGWFTSVYPVKLSPKTSLVDSIKTIKEQLRAVPNKGLGHGLLRYLGSPEAQATLAALPRGEIVFNYLGQFDASFDQQSGLFVPAKEYAGATQDEHAPLGSLLALNGQVYGGELKLGWSFSRALFDESTIQRLADEYAQELTALITHCSELEHRGVTPSDFPLAELTQLQLDSLPLPAEQIADIYPLSPMQQGMLFHTLYEQQSGDYINQLRVDVHGLDVERFKQAWQAAVDTHAILRTGFVWQGELDRAVQVVHKQVVQALVEYDWRGQPALQEAVQTLAESERQAGFELDQVPLQRLTLVRTDDNCHHLIYTNHHILMDGWSTSRLLGEVLQRYAGQHVPALTAPYRDYIAWLQRQDATAAETFWKAQLSTLEEPTRLSQVVRHGAGELHGQGEYHQVFDSAQTQRIEAFARANRVTVNTLVQSAWLLLLQRYTGQSTVCFGATVAGRPADLPGVEEQIGLFINTLPVIGSPRCEQTVAEWIAQVQACNLALREFEHTPLNAVQRWAGLGGEALFDSLLVFENYPVSQALQEGAPDGLRFGQVANLEQTNYALTLAATMGETLSIQYSHARASWGDAAVERLAEHFANLLRALVEDANVAIGELSLLGGAERQLLLDDWNRSEAIALSGQCAHQRFEAQANERPNAVALVFGEQQLSYRELDVQTNRLAHLLIARGVTANSLVGVAAERGLALAVALIAIHKAGAAYVPLDPEYPQDRLAYLIKDSGIGLLLADAVSMKRLPVPADLPCVGLEPGTRWLETFSAAPLQCAVTPDSLAYVIYTSGSTGMPKGVAIPHHALSVFCEVASGYSRLTADDRVLQFATFSFDGFIEQFFPPLSCGACVVMRDQQLWDTDTFSEQVIRHGVTVADLPAAYWRLLALDRREPQAYGQLKQIHVGGEAVALDGLQAWLADGPANVRLLNTYGPTEATVVATTYDCSRLAQAPLPESGVPIGRAIGGRVMRVLDDSLSPTPIGVPGELYIGGDGCLARCYHQRPSLTAERFIPDPLAEKGGARLYRTGDLGYFDEQGELAYRGRADHQVKVRGFRIELGEVEQHLQAHPQVREAAVIAVDHAGGKQLCGYVVPAEGAPDEPALRDALRESLKSSLPHYMVPSYLIVLDKMPMTPSGKLDRKRLPSVDQSQLHNQYVAPCNEIEQNLADIWAAVLKLEKVGVTDNFFELGGDSIISLQVVSRARQVSIQFSAKELFQHQTVRQLAAVARREEGTSIDQGPVTGSNALTPILQWFFEEDIPSRHHWNQSVLLKTREPVMAEWLEASLRTLLTHHDALRLRFASQQGSWQAQFATDTDQDLVWVRRLETAQELAPLLEHAQRSLDLAQGPLLRAVLIEMPDATQRILLVIHHLVVDGVSWRILLEDLQQAYKSQSTGQPLTLPAKTSSFKAWAERLQAYATAPVLQEQLNYWQDQLRNVDDALPCDHPQGSNQIKCATSVSSRLDAEWTRKLLQDAPAAYRTQINDLLLTALACVVGRWTGRSNVLVCLEGHGREDIFDDVDLSRTVGWFTSMYPVRLSPQLTIDNSIKAIKEQLRAVPDKGLGYGLLRYLGGEECAATLAALPQGEIVFNYLGQFDGSFDEPSGLFVPAKENAGSTQDPNSSLGSLLTLNGQVFGGALELSWSYSRELFDESTIQGLADAYTEELKALIAHCCQKPHQGATPSDFPLAGLTQAQMDSLPVPVAQVADIYPLSPMQQGMLFYSGQGGETGLYINQTSVAVEGLEVERFVEAWNQVIARHDILRTGFWSSAQLGHPLQIVHRQVDLPVRVLDWRDRDAAESALQVLVDGDAAQDFDMLRAPLMRVTLVRLDDQRMQLIWTRHHILMDGWSNSRLLGEVFQAYHGQALVGAAGRFGEYIRWLEAQSQKELETFWTAKVSQIESPTLLAQAVLPRPDTDLSGHAALYLHWDLERTERLRLTAQGLRVTPNTLVQAAWLLLLQRYSGQEAVCFGATVAGRPASLPGADEMLGLFINTLPVVQAPAAQQRVCDWLQQLQSYNLELRDHEHAALSNVQRWAGRPGQALFDSILVFENYPIDERLNSSSNNALQFGEANDRDVTNYAMDLAVHLTDTFSVEFMYLRDSFSEAGTAAIRDSFECLLNAILANPQATVGSLDMLSPAQIKQASQRNELHTNPVDMPLLAKRICAQAQAQPDAVALICGEQQLTYSELEERANRLAHYLIALGAKPETTVGVALERSVEVIIAFFAVMKTGAAYVPLDIDYPQDRLQWIVEDSAMHLLLTSSGLRQRFTEVAQCVELDLLDTVGLTASVPQVQVQDDNLAYLIYTSGSTGKPKGVAVSHGQIRMHCLAIAKLYEMDERTRELLFMSFAFDGAQERWLSTLTSGGCLVIRENRLWTAEETWQVLHAQRIDIACFPPAYLQQLAEFGETQQQAAPPVRIYCFGGDAVPDALFELVKRTLRPQYLTNGYGPTETVVTPLLWKVSAEQSCQAVYAPIGERVGERTLHVLDQNLNPLPDGVAGELYIGGHGLARGYHQRAALTSERFVADPFAVGARLYRTGDRVRRRADGVIDFIGRLDNQLKIRGFRIEPGEIEARLRNQVDVRDAVVVAREGAIGKQLVGYVVSGAQAATATQLREALRCELPDYMVPAQIVVLEAMPLTPNGKIDRNALPAPDFVGHRMHLPPRNNVEQALAQIWQEVLSVDQIGINDNFFELGGDSLRVLKMLSKVRSHVGLHLDLKLRDVMAKPTIGELSGYSSVEVDLDPVLLLNARVETATPLFCLHAGFGTVFDYEPLARRLEGVCSVYGVQCRMLLDRQWKDESLQAMAIDYAQYIRQKQPEGPYRLAGWSLGGTLAILVAQELEIQGETVAMLGLVDSFVPQATDDQTAEDWSDDLHGFLSVLLGVSKDALEVPPVPAGMGGASLQLLIEEIRSNPLGQSMYADIDSSELAHTFEVAMRLKALSLNISSLPRLKARATCWWAGHVTPAWNITVRTSQSVAAGHYDILKHADVIEGLAAQWLLEGSMID</sequence>
<dbReference type="SUPFAM" id="SSF53474">
    <property type="entry name" value="alpha/beta-Hydrolases"/>
    <property type="match status" value="1"/>
</dbReference>
<dbReference type="Gene3D" id="2.30.38.10">
    <property type="entry name" value="Luciferase, Domain 3"/>
    <property type="match status" value="4"/>
</dbReference>
<dbReference type="PANTHER" id="PTHR45398:SF1">
    <property type="entry name" value="ENZYME, PUTATIVE (JCVI)-RELATED"/>
    <property type="match status" value="1"/>
</dbReference>
<keyword evidence="2" id="KW-0596">Phosphopantetheine</keyword>
<evidence type="ECO:0000256" key="2">
    <source>
        <dbReference type="ARBA" id="ARBA00022450"/>
    </source>
</evidence>
<evidence type="ECO:0000259" key="4">
    <source>
        <dbReference type="PROSITE" id="PS50075"/>
    </source>
</evidence>
<dbReference type="CDD" id="cd17649">
    <property type="entry name" value="A_NRPS_PvdJ-like"/>
    <property type="match status" value="2"/>
</dbReference>
<dbReference type="Gene3D" id="3.30.300.30">
    <property type="match status" value="4"/>
</dbReference>
<dbReference type="SUPFAM" id="SSF56801">
    <property type="entry name" value="Acetyl-CoA synthetase-like"/>
    <property type="match status" value="4"/>
</dbReference>
<dbReference type="CDD" id="cd19531">
    <property type="entry name" value="LCL_NRPS-like"/>
    <property type="match status" value="1"/>
</dbReference>
<organism evidence="5 6">
    <name type="scientific">Pseudomonas capeferrum</name>
    <dbReference type="NCBI Taxonomy" id="1495066"/>
    <lineage>
        <taxon>Bacteria</taxon>
        <taxon>Pseudomonadati</taxon>
        <taxon>Pseudomonadota</taxon>
        <taxon>Gammaproteobacteria</taxon>
        <taxon>Pseudomonadales</taxon>
        <taxon>Pseudomonadaceae</taxon>
        <taxon>Pseudomonas</taxon>
    </lineage>
</organism>
<feature type="domain" description="Carrier" evidence="4">
    <location>
        <begin position="4038"/>
        <end position="4112"/>
    </location>
</feature>
<dbReference type="PROSITE" id="PS00012">
    <property type="entry name" value="PHOSPHOPANTETHEINE"/>
    <property type="match status" value="4"/>
</dbReference>
<dbReference type="Gene3D" id="1.10.1200.10">
    <property type="entry name" value="ACP-like"/>
    <property type="match status" value="3"/>
</dbReference>
<dbReference type="Gene3D" id="3.30.559.30">
    <property type="entry name" value="Nonribosomal peptide synthetase, condensation domain"/>
    <property type="match status" value="7"/>
</dbReference>
<dbReference type="RefSeq" id="WP_162525119.1">
    <property type="nucleotide sequence ID" value="NZ_CP116669.1"/>
</dbReference>
<feature type="domain" description="Carrier" evidence="4">
    <location>
        <begin position="1005"/>
        <end position="1079"/>
    </location>
</feature>
<dbReference type="Pfam" id="PF00550">
    <property type="entry name" value="PP-binding"/>
    <property type="match status" value="4"/>
</dbReference>
<dbReference type="Gene3D" id="3.30.559.10">
    <property type="entry name" value="Chloramphenicol acetyltransferase-like domain"/>
    <property type="match status" value="7"/>
</dbReference>
<dbReference type="InterPro" id="IPR006162">
    <property type="entry name" value="Ppantetheine_attach_site"/>
</dbReference>
<dbReference type="Gene3D" id="3.40.50.1820">
    <property type="entry name" value="alpha/beta hydrolase"/>
    <property type="match status" value="1"/>
</dbReference>
<dbReference type="InterPro" id="IPR025110">
    <property type="entry name" value="AMP-bd_C"/>
</dbReference>
<dbReference type="PANTHER" id="PTHR45398">
    <property type="match status" value="1"/>
</dbReference>
<keyword evidence="3" id="KW-0597">Phosphoprotein</keyword>
<dbReference type="PROSITE" id="PS50075">
    <property type="entry name" value="CARRIER"/>
    <property type="match status" value="4"/>
</dbReference>
<dbReference type="InterPro" id="IPR010071">
    <property type="entry name" value="AA_adenyl_dom"/>
</dbReference>
<feature type="domain" description="Carrier" evidence="4">
    <location>
        <begin position="2524"/>
        <end position="2598"/>
    </location>
</feature>
<dbReference type="PROSITE" id="PS00455">
    <property type="entry name" value="AMP_BINDING"/>
    <property type="match status" value="3"/>
</dbReference>
<gene>
    <name evidence="5" type="ORF">PMC74_19710</name>
</gene>
<dbReference type="InterPro" id="IPR010060">
    <property type="entry name" value="NRPS_synth"/>
</dbReference>
<dbReference type="InterPro" id="IPR029058">
    <property type="entry name" value="AB_hydrolase_fold"/>
</dbReference>
<dbReference type="InterPro" id="IPR020806">
    <property type="entry name" value="PKS_PP-bd"/>
</dbReference>
<feature type="domain" description="Carrier" evidence="4">
    <location>
        <begin position="5539"/>
        <end position="5616"/>
    </location>
</feature>
<dbReference type="Pfam" id="PF00668">
    <property type="entry name" value="Condensation"/>
    <property type="match status" value="7"/>
</dbReference>
<dbReference type="SUPFAM" id="SSF52777">
    <property type="entry name" value="CoA-dependent acyltransferases"/>
    <property type="match status" value="14"/>
</dbReference>
<dbReference type="Pfam" id="PF13193">
    <property type="entry name" value="AMP-binding_C"/>
    <property type="match status" value="4"/>
</dbReference>
<dbReference type="InterPro" id="IPR023213">
    <property type="entry name" value="CAT-like_dom_sf"/>
</dbReference>
<dbReference type="SUPFAM" id="SSF47336">
    <property type="entry name" value="ACP-like"/>
    <property type="match status" value="4"/>
</dbReference>
<dbReference type="Gene3D" id="3.40.50.980">
    <property type="match status" value="8"/>
</dbReference>
<comment type="cofactor">
    <cofactor evidence="1">
        <name>pantetheine 4'-phosphate</name>
        <dbReference type="ChEBI" id="CHEBI:47942"/>
    </cofactor>
</comment>
<dbReference type="InterPro" id="IPR001242">
    <property type="entry name" value="Condensation_dom"/>
</dbReference>
<dbReference type="InterPro" id="IPR045851">
    <property type="entry name" value="AMP-bd_C_sf"/>
</dbReference>
<dbReference type="CDD" id="cd17643">
    <property type="entry name" value="A_NRPS_Cytc1-like"/>
    <property type="match status" value="1"/>
</dbReference>
<dbReference type="Proteomes" id="UP001214301">
    <property type="component" value="Chromosome"/>
</dbReference>
<name>A0ABY7R5D7_9PSED</name>
<dbReference type="InterPro" id="IPR009081">
    <property type="entry name" value="PP-bd_ACP"/>
</dbReference>
<dbReference type="InterPro" id="IPR020845">
    <property type="entry name" value="AMP-binding_CS"/>
</dbReference>
<dbReference type="InterPro" id="IPR036736">
    <property type="entry name" value="ACP-like_sf"/>
</dbReference>
<dbReference type="CDD" id="cd12115">
    <property type="entry name" value="A_NRPS_Sfm_like"/>
    <property type="match status" value="1"/>
</dbReference>
<dbReference type="CDD" id="cd19534">
    <property type="entry name" value="E_NRPS"/>
    <property type="match status" value="3"/>
</dbReference>
<dbReference type="InterPro" id="IPR000873">
    <property type="entry name" value="AMP-dep_synth/lig_dom"/>
</dbReference>
<dbReference type="CDD" id="cd19543">
    <property type="entry name" value="DCL_NRPS"/>
    <property type="match status" value="3"/>
</dbReference>
<dbReference type="EMBL" id="CP116669">
    <property type="protein sequence ID" value="WCH98983.1"/>
    <property type="molecule type" value="Genomic_DNA"/>
</dbReference>
<keyword evidence="6" id="KW-1185">Reference proteome</keyword>
<dbReference type="SMART" id="SM00823">
    <property type="entry name" value="PKS_PP"/>
    <property type="match status" value="3"/>
</dbReference>
<evidence type="ECO:0000313" key="6">
    <source>
        <dbReference type="Proteomes" id="UP001214301"/>
    </source>
</evidence>
<dbReference type="Pfam" id="PF00501">
    <property type="entry name" value="AMP-binding"/>
    <property type="match status" value="4"/>
</dbReference>
<dbReference type="NCBIfam" id="NF004282">
    <property type="entry name" value="PRK05691.1"/>
    <property type="match status" value="5"/>
</dbReference>
<dbReference type="NCBIfam" id="TIGR01720">
    <property type="entry name" value="NRPS-para261"/>
    <property type="match status" value="3"/>
</dbReference>